<proteinExistence type="predicted"/>
<dbReference type="Pfam" id="PF14248">
    <property type="entry name" value="DUF4345"/>
    <property type="match status" value="1"/>
</dbReference>
<feature type="transmembrane region" description="Helical" evidence="1">
    <location>
        <begin position="14"/>
        <end position="33"/>
    </location>
</feature>
<keyword evidence="1" id="KW-1133">Transmembrane helix</keyword>
<reference evidence="2 3" key="1">
    <citation type="submission" date="2020-10" db="EMBL/GenBank/DDBJ databases">
        <title>Aquamicrobium zhengzhouensis sp. nov., a exopolysaccharide producing bacterium isolated from farmland soil.</title>
        <authorList>
            <person name="Wang X."/>
        </authorList>
    </citation>
    <scope>NUCLEOTIDE SEQUENCE [LARGE SCALE GENOMIC DNA]</scope>
    <source>
        <strain evidence="3">cd-1</strain>
    </source>
</reference>
<organism evidence="2 3">
    <name type="scientific">Aquamicrobium zhengzhouense</name>
    <dbReference type="NCBI Taxonomy" id="2781738"/>
    <lineage>
        <taxon>Bacteria</taxon>
        <taxon>Pseudomonadati</taxon>
        <taxon>Pseudomonadota</taxon>
        <taxon>Alphaproteobacteria</taxon>
        <taxon>Hyphomicrobiales</taxon>
        <taxon>Phyllobacteriaceae</taxon>
        <taxon>Aquamicrobium</taxon>
    </lineage>
</organism>
<keyword evidence="1" id="KW-0812">Transmembrane</keyword>
<feature type="transmembrane region" description="Helical" evidence="1">
    <location>
        <begin position="110"/>
        <end position="130"/>
    </location>
</feature>
<comment type="caution">
    <text evidence="2">The sequence shown here is derived from an EMBL/GenBank/DDBJ whole genome shotgun (WGS) entry which is preliminary data.</text>
</comment>
<name>A0ABS0SG03_9HYPH</name>
<evidence type="ECO:0000256" key="1">
    <source>
        <dbReference type="SAM" id="Phobius"/>
    </source>
</evidence>
<evidence type="ECO:0000313" key="3">
    <source>
        <dbReference type="Proteomes" id="UP000601789"/>
    </source>
</evidence>
<feature type="transmembrane region" description="Helical" evidence="1">
    <location>
        <begin position="63"/>
        <end position="90"/>
    </location>
</feature>
<dbReference type="EMBL" id="JADGMQ010000014">
    <property type="protein sequence ID" value="MBI1622191.1"/>
    <property type="molecule type" value="Genomic_DNA"/>
</dbReference>
<evidence type="ECO:0000313" key="2">
    <source>
        <dbReference type="EMBL" id="MBI1622191.1"/>
    </source>
</evidence>
<dbReference type="InterPro" id="IPR025597">
    <property type="entry name" value="DUF4345"/>
</dbReference>
<dbReference type="RefSeq" id="WP_198477733.1">
    <property type="nucleotide sequence ID" value="NZ_JADGMQ010000014.1"/>
</dbReference>
<keyword evidence="1" id="KW-0472">Membrane</keyword>
<dbReference type="Proteomes" id="UP000601789">
    <property type="component" value="Unassembled WGS sequence"/>
</dbReference>
<keyword evidence="3" id="KW-1185">Reference proteome</keyword>
<gene>
    <name evidence="2" type="ORF">IOD40_16140</name>
</gene>
<protein>
    <submittedName>
        <fullName evidence="2">DUF4345 family protein</fullName>
    </submittedName>
</protein>
<sequence>MEFAFPWPLSQGEWLAWSVAAFTLVYGLIMLFAPRLTLKILRLQTASEHPEAVAQARATMSGFYIGVGLAAILLAQPLIYLTLGVCWALTAFGRVVSMLSDQGNTIYNWVWLVIEVALAGCVLAFALGMVP</sequence>
<accession>A0ABS0SG03</accession>